<sequence>MPLEGPAPSAVPTGTSKRDVKKMISSSAVLSAGVVLLLIVVLTNIFSGMRFDMPRKGLPFFLGASGAKPDTCLALVVVCALI</sequence>
<organism evidence="2 3">
    <name type="scientific">Symbiodinium natans</name>
    <dbReference type="NCBI Taxonomy" id="878477"/>
    <lineage>
        <taxon>Eukaryota</taxon>
        <taxon>Sar</taxon>
        <taxon>Alveolata</taxon>
        <taxon>Dinophyceae</taxon>
        <taxon>Suessiales</taxon>
        <taxon>Symbiodiniaceae</taxon>
        <taxon>Symbiodinium</taxon>
    </lineage>
</organism>
<proteinExistence type="predicted"/>
<feature type="transmembrane region" description="Helical" evidence="1">
    <location>
        <begin position="23"/>
        <end position="46"/>
    </location>
</feature>
<keyword evidence="1" id="KW-0812">Transmembrane</keyword>
<dbReference type="EMBL" id="CAJNDS010000219">
    <property type="protein sequence ID" value="CAE7029652.1"/>
    <property type="molecule type" value="Genomic_DNA"/>
</dbReference>
<protein>
    <submittedName>
        <fullName evidence="2">Uncharacterized protein</fullName>
    </submittedName>
</protein>
<keyword evidence="1" id="KW-0472">Membrane</keyword>
<dbReference type="AlphaFoldDB" id="A0A812I993"/>
<gene>
    <name evidence="2" type="ORF">SNAT2548_LOCUS3560</name>
</gene>
<evidence type="ECO:0000313" key="3">
    <source>
        <dbReference type="Proteomes" id="UP000604046"/>
    </source>
</evidence>
<keyword evidence="1" id="KW-1133">Transmembrane helix</keyword>
<comment type="caution">
    <text evidence="2">The sequence shown here is derived from an EMBL/GenBank/DDBJ whole genome shotgun (WGS) entry which is preliminary data.</text>
</comment>
<evidence type="ECO:0000256" key="1">
    <source>
        <dbReference type="SAM" id="Phobius"/>
    </source>
</evidence>
<name>A0A812I993_9DINO</name>
<keyword evidence="3" id="KW-1185">Reference proteome</keyword>
<dbReference type="Proteomes" id="UP000604046">
    <property type="component" value="Unassembled WGS sequence"/>
</dbReference>
<reference evidence="2" key="1">
    <citation type="submission" date="2021-02" db="EMBL/GenBank/DDBJ databases">
        <authorList>
            <person name="Dougan E. K."/>
            <person name="Rhodes N."/>
            <person name="Thang M."/>
            <person name="Chan C."/>
        </authorList>
    </citation>
    <scope>NUCLEOTIDE SEQUENCE</scope>
</reference>
<evidence type="ECO:0000313" key="2">
    <source>
        <dbReference type="EMBL" id="CAE7029652.1"/>
    </source>
</evidence>
<accession>A0A812I993</accession>